<dbReference type="EMBL" id="CAADJG010000002">
    <property type="protein sequence ID" value="VFS65475.1"/>
    <property type="molecule type" value="Genomic_DNA"/>
</dbReference>
<sequence length="221" mass="24523">METGSSEKIADRISNIFLSPDTIAGLINGALTVPLDLAYLARGFFDTDNRFAYQTQRIRMAQAIHNDILNYDHIINAVELIFEKFNKYLTIHQQDAVYRAVVSSIAGRFLAAKITSTIAGAVLARLSFVSAKSGARASGQIAMLLLIGGMSERSIRTSENLANEAPEVYEILRPHDYDLIYFLIEPAVKPFVDAIHIAVTRGQPEFKKIINMVGEKLHVLQ</sequence>
<evidence type="ECO:0000313" key="2">
    <source>
        <dbReference type="Proteomes" id="UP000332594"/>
    </source>
</evidence>
<dbReference type="AlphaFoldDB" id="A0A485AWY7"/>
<name>A0A485AWY7_RAOTE</name>
<protein>
    <submittedName>
        <fullName evidence="1">Uncharacterized protein</fullName>
    </submittedName>
</protein>
<gene>
    <name evidence="1" type="ORF">NCTC13038_00477</name>
</gene>
<proteinExistence type="predicted"/>
<evidence type="ECO:0000313" key="1">
    <source>
        <dbReference type="EMBL" id="VFS65475.1"/>
    </source>
</evidence>
<dbReference type="RefSeq" id="WP_134525213.1">
    <property type="nucleotide sequence ID" value="NZ_BJNO01000028.1"/>
</dbReference>
<reference evidence="1 2" key="1">
    <citation type="submission" date="2019-03" db="EMBL/GenBank/DDBJ databases">
        <authorList>
            <consortium name="Pathogen Informatics"/>
        </authorList>
    </citation>
    <scope>NUCLEOTIDE SEQUENCE [LARGE SCALE GENOMIC DNA]</scope>
    <source>
        <strain evidence="1 2">NCTC13038</strain>
    </source>
</reference>
<dbReference type="Proteomes" id="UP000332594">
    <property type="component" value="Unassembled WGS sequence"/>
</dbReference>
<accession>A0A485AWY7</accession>
<organism evidence="1 2">
    <name type="scientific">Raoultella terrigena</name>
    <name type="common">Klebsiella terrigena</name>
    <dbReference type="NCBI Taxonomy" id="577"/>
    <lineage>
        <taxon>Bacteria</taxon>
        <taxon>Pseudomonadati</taxon>
        <taxon>Pseudomonadota</taxon>
        <taxon>Gammaproteobacteria</taxon>
        <taxon>Enterobacterales</taxon>
        <taxon>Enterobacteriaceae</taxon>
        <taxon>Klebsiella/Raoultella group</taxon>
        <taxon>Raoultella</taxon>
    </lineage>
</organism>